<feature type="domain" description="Rubrerythrin diiron-binding" evidence="1">
    <location>
        <begin position="8"/>
        <end position="148"/>
    </location>
</feature>
<dbReference type="CDD" id="cd01045">
    <property type="entry name" value="Ferritin_like_AB"/>
    <property type="match status" value="1"/>
</dbReference>
<dbReference type="EMBL" id="WJBD01000025">
    <property type="protein sequence ID" value="MBC3889766.1"/>
    <property type="molecule type" value="Genomic_DNA"/>
</dbReference>
<dbReference type="OrthoDB" id="271558at2"/>
<dbReference type="SUPFAM" id="SSF47240">
    <property type="entry name" value="Ferritin-like"/>
    <property type="match status" value="1"/>
</dbReference>
<sequence>MENASIYEVLQLAINLEDEGIKFYEKWAATTKGNVKEVLENLAKDEMKHASYYRGLYNDLKEKPDVDYLFEEEVTAYFKTYANSAAFNRKQVKITSIKDAIEEGIVTEKNSIEYYQFLLKHSKEKTKEMLATIIKEEEGHLVILKKLLAEA</sequence>
<gene>
    <name evidence="2" type="ORF">GH810_15790</name>
</gene>
<dbReference type="Gene3D" id="1.20.1260.10">
    <property type="match status" value="1"/>
</dbReference>
<dbReference type="Pfam" id="PF02915">
    <property type="entry name" value="Rubrerythrin"/>
    <property type="match status" value="1"/>
</dbReference>
<dbReference type="GO" id="GO:0016491">
    <property type="term" value="F:oxidoreductase activity"/>
    <property type="evidence" value="ECO:0007669"/>
    <property type="project" value="InterPro"/>
</dbReference>
<dbReference type="InterPro" id="IPR012347">
    <property type="entry name" value="Ferritin-like"/>
</dbReference>
<dbReference type="InterPro" id="IPR009078">
    <property type="entry name" value="Ferritin-like_SF"/>
</dbReference>
<protein>
    <recommendedName>
        <fullName evidence="1">Rubrerythrin diiron-binding domain-containing protein</fullName>
    </recommendedName>
</protein>
<comment type="caution">
    <text evidence="2">The sequence shown here is derived from an EMBL/GenBank/DDBJ whole genome shotgun (WGS) entry which is preliminary data.</text>
</comment>
<evidence type="ECO:0000313" key="3">
    <source>
        <dbReference type="Proteomes" id="UP000616595"/>
    </source>
</evidence>
<reference evidence="2" key="1">
    <citation type="submission" date="2019-10" db="EMBL/GenBank/DDBJ databases">
        <authorList>
            <person name="Ross D.E."/>
            <person name="Gulliver D."/>
        </authorList>
    </citation>
    <scope>NUCLEOTIDE SEQUENCE</scope>
    <source>
        <strain evidence="2">DER-2019</strain>
    </source>
</reference>
<organism evidence="2 3">
    <name type="scientific">Acetobacterium paludosum</name>
    <dbReference type="NCBI Taxonomy" id="52693"/>
    <lineage>
        <taxon>Bacteria</taxon>
        <taxon>Bacillati</taxon>
        <taxon>Bacillota</taxon>
        <taxon>Clostridia</taxon>
        <taxon>Eubacteriales</taxon>
        <taxon>Eubacteriaceae</taxon>
        <taxon>Acetobacterium</taxon>
    </lineage>
</organism>
<dbReference type="AlphaFoldDB" id="A0A923I140"/>
<evidence type="ECO:0000313" key="2">
    <source>
        <dbReference type="EMBL" id="MBC3889766.1"/>
    </source>
</evidence>
<keyword evidence="3" id="KW-1185">Reference proteome</keyword>
<dbReference type="GO" id="GO:0046872">
    <property type="term" value="F:metal ion binding"/>
    <property type="evidence" value="ECO:0007669"/>
    <property type="project" value="InterPro"/>
</dbReference>
<proteinExistence type="predicted"/>
<dbReference type="RefSeq" id="WP_148567047.1">
    <property type="nucleotide sequence ID" value="NZ_RXYA01000007.1"/>
</dbReference>
<dbReference type="Proteomes" id="UP000616595">
    <property type="component" value="Unassembled WGS sequence"/>
</dbReference>
<evidence type="ECO:0000259" key="1">
    <source>
        <dbReference type="Pfam" id="PF02915"/>
    </source>
</evidence>
<dbReference type="InterPro" id="IPR003251">
    <property type="entry name" value="Rr_diiron-bd_dom"/>
</dbReference>
<name>A0A923I140_9FIRM</name>
<reference evidence="2" key="2">
    <citation type="submission" date="2020-10" db="EMBL/GenBank/DDBJ databases">
        <title>Comparative genomics of the Acetobacterium genus.</title>
        <authorList>
            <person name="Marshall C."/>
            <person name="May H."/>
            <person name="Norman S."/>
        </authorList>
    </citation>
    <scope>NUCLEOTIDE SEQUENCE</scope>
    <source>
        <strain evidence="2">DER-2019</strain>
    </source>
</reference>
<accession>A0A923I140</accession>